<dbReference type="PANTHER" id="PTHR22923:SF89">
    <property type="entry name" value="CEREBELLIN 18"/>
    <property type="match status" value="1"/>
</dbReference>
<dbReference type="SUPFAM" id="SSF49842">
    <property type="entry name" value="TNF-like"/>
    <property type="match status" value="1"/>
</dbReference>
<dbReference type="InterPro" id="IPR050822">
    <property type="entry name" value="Cerebellin_Synaptic_Org"/>
</dbReference>
<dbReference type="SMART" id="SM00110">
    <property type="entry name" value="C1Q"/>
    <property type="match status" value="1"/>
</dbReference>
<feature type="domain" description="C1q" evidence="5">
    <location>
        <begin position="93"/>
        <end position="237"/>
    </location>
</feature>
<evidence type="ECO:0000313" key="7">
    <source>
        <dbReference type="RefSeq" id="XP_030633898.1"/>
    </source>
</evidence>
<dbReference type="PANTHER" id="PTHR22923">
    <property type="entry name" value="CEREBELLIN-RELATED"/>
    <property type="match status" value="1"/>
</dbReference>
<organism evidence="6 7">
    <name type="scientific">Chanos chanos</name>
    <name type="common">Milkfish</name>
    <name type="synonym">Mugil chanos</name>
    <dbReference type="NCBI Taxonomy" id="29144"/>
    <lineage>
        <taxon>Eukaryota</taxon>
        <taxon>Metazoa</taxon>
        <taxon>Chordata</taxon>
        <taxon>Craniata</taxon>
        <taxon>Vertebrata</taxon>
        <taxon>Euteleostomi</taxon>
        <taxon>Actinopterygii</taxon>
        <taxon>Neopterygii</taxon>
        <taxon>Teleostei</taxon>
        <taxon>Ostariophysi</taxon>
        <taxon>Gonorynchiformes</taxon>
        <taxon>Chanidae</taxon>
        <taxon>Chanos</taxon>
    </lineage>
</organism>
<proteinExistence type="predicted"/>
<protein>
    <submittedName>
        <fullName evidence="7">Cerebellin 18</fullName>
    </submittedName>
</protein>
<dbReference type="Pfam" id="PF00386">
    <property type="entry name" value="C1q"/>
    <property type="match status" value="1"/>
</dbReference>
<keyword evidence="2" id="KW-0964">Secreted</keyword>
<dbReference type="InterPro" id="IPR008983">
    <property type="entry name" value="Tumour_necrosis_fac-like_dom"/>
</dbReference>
<comment type="subcellular location">
    <subcellularLocation>
        <location evidence="1">Secreted</location>
    </subcellularLocation>
</comment>
<gene>
    <name evidence="7" type="primary">cbln18</name>
</gene>
<dbReference type="PRINTS" id="PR00007">
    <property type="entry name" value="COMPLEMNTC1Q"/>
</dbReference>
<evidence type="ECO:0000313" key="6">
    <source>
        <dbReference type="Proteomes" id="UP000504632"/>
    </source>
</evidence>
<dbReference type="Proteomes" id="UP000504632">
    <property type="component" value="Chromosome 6"/>
</dbReference>
<feature type="chain" id="PRO_5027055369" evidence="4">
    <location>
        <begin position="25"/>
        <end position="239"/>
    </location>
</feature>
<dbReference type="GO" id="GO:0099558">
    <property type="term" value="P:maintenance of synapse structure"/>
    <property type="evidence" value="ECO:0007669"/>
    <property type="project" value="TreeGrafter"/>
</dbReference>
<dbReference type="InParanoid" id="A0A6J2VPF5"/>
<dbReference type="AlphaFoldDB" id="A0A6J2VPF5"/>
<sequence length="239" mass="26127">MKTIAVATLGLLGALCLCPAAADATSTFDLMRETAVSWPGSLPCGGWDCDCVFRRQRGCCCVAESVFALEEATFMRMVHMWESLSSLNDQLGELTGERKVAFTAAMGPMTGCFGPFTSNVPIPYSNVQYNEGLGYNPALGTFTAQRAGLYSFTFTAFSFVGTAGERLYHKVQLMKNGQMIASVWEDNREDSEDSGTQTILLQLRRGCQVYVELLSGRLLCGDNQGRNTFSGYLVYPLTE</sequence>
<name>A0A6J2VPF5_CHACN</name>
<accession>A0A6J2VPF5</accession>
<dbReference type="GO" id="GO:0045202">
    <property type="term" value="C:synapse"/>
    <property type="evidence" value="ECO:0007669"/>
    <property type="project" value="TreeGrafter"/>
</dbReference>
<dbReference type="GO" id="GO:0005576">
    <property type="term" value="C:extracellular region"/>
    <property type="evidence" value="ECO:0007669"/>
    <property type="project" value="UniProtKB-SubCell"/>
</dbReference>
<evidence type="ECO:0000259" key="5">
    <source>
        <dbReference type="SMART" id="SM00110"/>
    </source>
</evidence>
<keyword evidence="6" id="KW-1185">Reference proteome</keyword>
<evidence type="ECO:0000256" key="1">
    <source>
        <dbReference type="ARBA" id="ARBA00004613"/>
    </source>
</evidence>
<dbReference type="Gene3D" id="2.60.120.40">
    <property type="match status" value="1"/>
</dbReference>
<dbReference type="OrthoDB" id="6154955at2759"/>
<evidence type="ECO:0000256" key="4">
    <source>
        <dbReference type="SAM" id="SignalP"/>
    </source>
</evidence>
<evidence type="ECO:0000256" key="2">
    <source>
        <dbReference type="ARBA" id="ARBA00022525"/>
    </source>
</evidence>
<dbReference type="GeneID" id="115815071"/>
<keyword evidence="3 4" id="KW-0732">Signal</keyword>
<feature type="signal peptide" evidence="4">
    <location>
        <begin position="1"/>
        <end position="24"/>
    </location>
</feature>
<dbReference type="RefSeq" id="XP_030633898.1">
    <property type="nucleotide sequence ID" value="XM_030778038.1"/>
</dbReference>
<reference evidence="7" key="1">
    <citation type="submission" date="2025-08" db="UniProtKB">
        <authorList>
            <consortium name="RefSeq"/>
        </authorList>
    </citation>
    <scope>IDENTIFICATION</scope>
</reference>
<dbReference type="CTD" id="100002104"/>
<dbReference type="InterPro" id="IPR001073">
    <property type="entry name" value="C1q_dom"/>
</dbReference>
<dbReference type="FunCoup" id="A0A6J2VPF5">
    <property type="interactions" value="3"/>
</dbReference>
<evidence type="ECO:0000256" key="3">
    <source>
        <dbReference type="ARBA" id="ARBA00022729"/>
    </source>
</evidence>